<dbReference type="PANTHER" id="PTHR35807">
    <property type="entry name" value="TRANSCRIPTIONAL REGULATOR REDD-RELATED"/>
    <property type="match status" value="1"/>
</dbReference>
<evidence type="ECO:0000259" key="6">
    <source>
        <dbReference type="PROSITE" id="PS51755"/>
    </source>
</evidence>
<feature type="domain" description="OmpR/PhoB-type" evidence="6">
    <location>
        <begin position="1"/>
        <end position="102"/>
    </location>
</feature>
<dbReference type="Proteomes" id="UP001500416">
    <property type="component" value="Unassembled WGS sequence"/>
</dbReference>
<dbReference type="InterPro" id="IPR051677">
    <property type="entry name" value="AfsR-DnrI-RedD_regulator"/>
</dbReference>
<keyword evidence="8" id="KW-1185">Reference proteome</keyword>
<gene>
    <name evidence="7" type="ORF">GCM10010492_52190</name>
</gene>
<dbReference type="SUPFAM" id="SSF46894">
    <property type="entry name" value="C-terminal effector domain of the bipartite response regulators"/>
    <property type="match status" value="1"/>
</dbReference>
<feature type="DNA-binding region" description="OmpR/PhoB-type" evidence="5">
    <location>
        <begin position="1"/>
        <end position="102"/>
    </location>
</feature>
<evidence type="ECO:0000256" key="2">
    <source>
        <dbReference type="ARBA" id="ARBA00023015"/>
    </source>
</evidence>
<keyword evidence="4" id="KW-0804">Transcription</keyword>
<evidence type="ECO:0000256" key="4">
    <source>
        <dbReference type="ARBA" id="ARBA00023163"/>
    </source>
</evidence>
<dbReference type="EMBL" id="BAAABU010000014">
    <property type="protein sequence ID" value="GAA0246270.1"/>
    <property type="molecule type" value="Genomic_DNA"/>
</dbReference>
<dbReference type="PROSITE" id="PS51755">
    <property type="entry name" value="OMPR_PHOB"/>
    <property type="match status" value="1"/>
</dbReference>
<dbReference type="InterPro" id="IPR016032">
    <property type="entry name" value="Sig_transdc_resp-reg_C-effctor"/>
</dbReference>
<dbReference type="RefSeq" id="WP_343936526.1">
    <property type="nucleotide sequence ID" value="NZ_BAAABU010000014.1"/>
</dbReference>
<dbReference type="InterPro" id="IPR001867">
    <property type="entry name" value="OmpR/PhoB-type_DNA-bd"/>
</dbReference>
<dbReference type="InterPro" id="IPR011990">
    <property type="entry name" value="TPR-like_helical_dom_sf"/>
</dbReference>
<evidence type="ECO:0000256" key="3">
    <source>
        <dbReference type="ARBA" id="ARBA00023125"/>
    </source>
</evidence>
<keyword evidence="3 5" id="KW-0238">DNA-binding</keyword>
<comment type="caution">
    <text evidence="7">The sequence shown here is derived from an EMBL/GenBank/DDBJ whole genome shotgun (WGS) entry which is preliminary data.</text>
</comment>
<name>A0ABN0UCS2_9PSEU</name>
<proteinExistence type="inferred from homology"/>
<reference evidence="7 8" key="1">
    <citation type="journal article" date="2019" name="Int. J. Syst. Evol. Microbiol.">
        <title>The Global Catalogue of Microorganisms (GCM) 10K type strain sequencing project: providing services to taxonomists for standard genome sequencing and annotation.</title>
        <authorList>
            <consortium name="The Broad Institute Genomics Platform"/>
            <consortium name="The Broad Institute Genome Sequencing Center for Infectious Disease"/>
            <person name="Wu L."/>
            <person name="Ma J."/>
        </authorList>
    </citation>
    <scope>NUCLEOTIDE SEQUENCE [LARGE SCALE GENOMIC DNA]</scope>
    <source>
        <strain evidence="7 8">JCM 3380</strain>
    </source>
</reference>
<evidence type="ECO:0000313" key="7">
    <source>
        <dbReference type="EMBL" id="GAA0246270.1"/>
    </source>
</evidence>
<accession>A0ABN0UCS2</accession>
<dbReference type="InterPro" id="IPR036388">
    <property type="entry name" value="WH-like_DNA-bd_sf"/>
</dbReference>
<dbReference type="Gene3D" id="1.25.40.10">
    <property type="entry name" value="Tetratricopeptide repeat domain"/>
    <property type="match status" value="1"/>
</dbReference>
<dbReference type="Pfam" id="PF03704">
    <property type="entry name" value="BTAD"/>
    <property type="match status" value="1"/>
</dbReference>
<dbReference type="Pfam" id="PF00486">
    <property type="entry name" value="Trans_reg_C"/>
    <property type="match status" value="1"/>
</dbReference>
<organism evidence="7 8">
    <name type="scientific">Saccharothrix mutabilis subsp. mutabilis</name>
    <dbReference type="NCBI Taxonomy" id="66855"/>
    <lineage>
        <taxon>Bacteria</taxon>
        <taxon>Bacillati</taxon>
        <taxon>Actinomycetota</taxon>
        <taxon>Actinomycetes</taxon>
        <taxon>Pseudonocardiales</taxon>
        <taxon>Pseudonocardiaceae</taxon>
        <taxon>Saccharothrix</taxon>
    </lineage>
</organism>
<evidence type="ECO:0000256" key="1">
    <source>
        <dbReference type="ARBA" id="ARBA00005820"/>
    </source>
</evidence>
<dbReference type="SMART" id="SM00862">
    <property type="entry name" value="Trans_reg_C"/>
    <property type="match status" value="1"/>
</dbReference>
<protein>
    <recommendedName>
        <fullName evidence="6">OmpR/PhoB-type domain-containing protein</fullName>
    </recommendedName>
</protein>
<sequence length="267" mass="29703">MRIEIVVLGPLMVDLGGVSIVPNASKPSQLLALLALNAGRVVPAHTLIKEIWAARPPRTAVSTLRTYILKLRRNLDMALADSGDKTSKDILITRRTGYLLDVEPTAVDAVRYEELSAAGRQAVNEGDHERASRTLSEALRLWRGRALADVPLGPQLAIEAMRLDENRLGDLYLRIEADLALGRHHQLLGELATVCARYPMQENFHVQHMIALCRSGRQSQALAVYRRLRDQMVEHSGVEPSPWVRQLHHAILTGQASVEDRSVLFRA</sequence>
<dbReference type="PANTHER" id="PTHR35807:SF1">
    <property type="entry name" value="TRANSCRIPTIONAL REGULATOR REDD"/>
    <property type="match status" value="1"/>
</dbReference>
<dbReference type="SUPFAM" id="SSF48452">
    <property type="entry name" value="TPR-like"/>
    <property type="match status" value="1"/>
</dbReference>
<keyword evidence="2" id="KW-0805">Transcription regulation</keyword>
<comment type="similarity">
    <text evidence="1">Belongs to the AfsR/DnrI/RedD regulatory family.</text>
</comment>
<dbReference type="SMART" id="SM01043">
    <property type="entry name" value="BTAD"/>
    <property type="match status" value="1"/>
</dbReference>
<dbReference type="CDD" id="cd15831">
    <property type="entry name" value="BTAD"/>
    <property type="match status" value="1"/>
</dbReference>
<evidence type="ECO:0000256" key="5">
    <source>
        <dbReference type="PROSITE-ProRule" id="PRU01091"/>
    </source>
</evidence>
<dbReference type="InterPro" id="IPR005158">
    <property type="entry name" value="BTAD"/>
</dbReference>
<dbReference type="Gene3D" id="1.10.10.10">
    <property type="entry name" value="Winged helix-like DNA-binding domain superfamily/Winged helix DNA-binding domain"/>
    <property type="match status" value="1"/>
</dbReference>
<evidence type="ECO:0000313" key="8">
    <source>
        <dbReference type="Proteomes" id="UP001500416"/>
    </source>
</evidence>